<organism evidence="1 2">
    <name type="scientific">Subtercola boreus</name>
    <dbReference type="NCBI Taxonomy" id="120213"/>
    <lineage>
        <taxon>Bacteria</taxon>
        <taxon>Bacillati</taxon>
        <taxon>Actinomycetota</taxon>
        <taxon>Actinomycetes</taxon>
        <taxon>Micrococcales</taxon>
        <taxon>Microbacteriaceae</taxon>
        <taxon>Subtercola</taxon>
    </lineage>
</organism>
<gene>
    <name evidence="1" type="ORF">B7R21_08880</name>
</gene>
<sequence>MSSTLTSTLQSAGPLLFASDPAPGGGAVLFAADVTRARVVAFELPAETGDVVAADSGTPDSGTPDAAAAAVRVDQLGAKLASLLGVTPDDVVIRGLAVHPVTHAVYLSIARGRGADAGPAVVRAGADGELDVVDVDALPATSFDLDDAPAPDDERQDFWLDGTDTGSAPREIQGVTLDIAQVPSYRSSITDLAWIEGSLFVAGLSNEEFSSRLRQLPYPFDGSATETSVEIFHVDHGKYETQSPIRALTPFDGGASILATYTCTPVVQFDVSQLKGEGLVRGRTVAELGPMNQPFSIVSYDRDGEEFLLVSNTRHPLLKIPASSIAGQAALDLPLSEEGSSMGIPRENLDHPGVTWMASLDRSNVVVVQEEAGDIHLRTLGAAEL</sequence>
<dbReference type="RefSeq" id="WP_116282894.1">
    <property type="nucleotide sequence ID" value="NZ_NBXA01000020.1"/>
</dbReference>
<comment type="caution">
    <text evidence="1">The sequence shown here is derived from an EMBL/GenBank/DDBJ whole genome shotgun (WGS) entry which is preliminary data.</text>
</comment>
<dbReference type="EMBL" id="NBXA01000020">
    <property type="protein sequence ID" value="RFA12952.1"/>
    <property type="molecule type" value="Genomic_DNA"/>
</dbReference>
<proteinExistence type="predicted"/>
<dbReference type="OrthoDB" id="237405at2"/>
<accession>A0A3E0VSG5</accession>
<reference evidence="1 2" key="1">
    <citation type="submission" date="2017-04" db="EMBL/GenBank/DDBJ databases">
        <title>Comparative genome analysis of Subtercola boreus.</title>
        <authorList>
            <person name="Cho Y.-J."/>
            <person name="Cho A."/>
            <person name="Kim O.-S."/>
            <person name="Lee J.-I."/>
        </authorList>
    </citation>
    <scope>NUCLEOTIDE SEQUENCE [LARGE SCALE GENOMIC DNA]</scope>
    <source>
        <strain evidence="1 2">P27444</strain>
    </source>
</reference>
<dbReference type="Proteomes" id="UP000256709">
    <property type="component" value="Unassembled WGS sequence"/>
</dbReference>
<protein>
    <submittedName>
        <fullName evidence="1">Uncharacterized protein</fullName>
    </submittedName>
</protein>
<name>A0A3E0VSG5_9MICO</name>
<evidence type="ECO:0000313" key="2">
    <source>
        <dbReference type="Proteomes" id="UP000256709"/>
    </source>
</evidence>
<evidence type="ECO:0000313" key="1">
    <source>
        <dbReference type="EMBL" id="RFA12952.1"/>
    </source>
</evidence>
<dbReference type="AlphaFoldDB" id="A0A3E0VSG5"/>